<gene>
    <name evidence="2" type="primary">bphD</name>
    <name evidence="2" type="ORF">Poly21_27200</name>
</gene>
<dbReference type="Gene3D" id="3.40.50.1820">
    <property type="entry name" value="alpha/beta hydrolase"/>
    <property type="match status" value="1"/>
</dbReference>
<dbReference type="InterPro" id="IPR000073">
    <property type="entry name" value="AB_hydrolase_1"/>
</dbReference>
<dbReference type="InterPro" id="IPR029058">
    <property type="entry name" value="AB_hydrolase_fold"/>
</dbReference>
<dbReference type="AlphaFoldDB" id="A0A5C6BTH9"/>
<name>A0A5C6BTH9_9BACT</name>
<proteinExistence type="predicted"/>
<organism evidence="2 3">
    <name type="scientific">Allorhodopirellula heiligendammensis</name>
    <dbReference type="NCBI Taxonomy" id="2714739"/>
    <lineage>
        <taxon>Bacteria</taxon>
        <taxon>Pseudomonadati</taxon>
        <taxon>Planctomycetota</taxon>
        <taxon>Planctomycetia</taxon>
        <taxon>Pirellulales</taxon>
        <taxon>Pirellulaceae</taxon>
        <taxon>Allorhodopirellula</taxon>
    </lineage>
</organism>
<dbReference type="SUPFAM" id="SSF53474">
    <property type="entry name" value="alpha/beta-Hydrolases"/>
    <property type="match status" value="1"/>
</dbReference>
<dbReference type="GO" id="GO:0016787">
    <property type="term" value="F:hydrolase activity"/>
    <property type="evidence" value="ECO:0007669"/>
    <property type="project" value="UniProtKB-KW"/>
</dbReference>
<dbReference type="Proteomes" id="UP000319908">
    <property type="component" value="Unassembled WGS sequence"/>
</dbReference>
<evidence type="ECO:0000259" key="1">
    <source>
        <dbReference type="Pfam" id="PF00561"/>
    </source>
</evidence>
<accession>A0A5C6BTH9</accession>
<dbReference type="PANTHER" id="PTHR43798">
    <property type="entry name" value="MONOACYLGLYCEROL LIPASE"/>
    <property type="match status" value="1"/>
</dbReference>
<reference evidence="2 3" key="1">
    <citation type="journal article" date="2020" name="Antonie Van Leeuwenhoek">
        <title>Rhodopirellula heiligendammensis sp. nov., Rhodopirellula pilleata sp. nov., and Rhodopirellula solitaria sp. nov. isolated from natural or artificial marine surfaces in Northern Germany and California, USA, and emended description of the genus Rhodopirellula.</title>
        <authorList>
            <person name="Kallscheuer N."/>
            <person name="Wiegand S."/>
            <person name="Jogler M."/>
            <person name="Boedeker C."/>
            <person name="Peeters S.H."/>
            <person name="Rast P."/>
            <person name="Heuer A."/>
            <person name="Jetten M.S.M."/>
            <person name="Rohde M."/>
            <person name="Jogler C."/>
        </authorList>
    </citation>
    <scope>NUCLEOTIDE SEQUENCE [LARGE SCALE GENOMIC DNA]</scope>
    <source>
        <strain evidence="2 3">Poly21</strain>
    </source>
</reference>
<dbReference type="PRINTS" id="PR00111">
    <property type="entry name" value="ABHYDROLASE"/>
</dbReference>
<dbReference type="EC" id="3.7.1.8" evidence="2"/>
<evidence type="ECO:0000313" key="2">
    <source>
        <dbReference type="EMBL" id="TWU15523.1"/>
    </source>
</evidence>
<dbReference type="PANTHER" id="PTHR43798:SF24">
    <property type="entry name" value="CIS-3-ALKYL-4-ALKYLOXETAN-2-ONE DECARBOXYLASE"/>
    <property type="match status" value="1"/>
</dbReference>
<dbReference type="InterPro" id="IPR050266">
    <property type="entry name" value="AB_hydrolase_sf"/>
</dbReference>
<keyword evidence="3" id="KW-1185">Reference proteome</keyword>
<dbReference type="GO" id="GO:0016020">
    <property type="term" value="C:membrane"/>
    <property type="evidence" value="ECO:0007669"/>
    <property type="project" value="TreeGrafter"/>
</dbReference>
<comment type="caution">
    <text evidence="2">The sequence shown here is derived from an EMBL/GenBank/DDBJ whole genome shotgun (WGS) entry which is preliminary data.</text>
</comment>
<keyword evidence="2" id="KW-0378">Hydrolase</keyword>
<evidence type="ECO:0000313" key="3">
    <source>
        <dbReference type="Proteomes" id="UP000319908"/>
    </source>
</evidence>
<dbReference type="Pfam" id="PF00561">
    <property type="entry name" value="Abhydrolase_1"/>
    <property type="match status" value="1"/>
</dbReference>
<feature type="domain" description="AB hydrolase-1" evidence="1">
    <location>
        <begin position="35"/>
        <end position="263"/>
    </location>
</feature>
<dbReference type="EMBL" id="SJPU01000002">
    <property type="protein sequence ID" value="TWU15523.1"/>
    <property type="molecule type" value="Genomic_DNA"/>
</dbReference>
<dbReference type="RefSeq" id="WP_302118793.1">
    <property type="nucleotide sequence ID" value="NZ_SJPU01000002.1"/>
</dbReference>
<sequence>MNHQTFRSRQKSIEINGIIDESLTVAYTDVGKGDPVLLLHGIPTWSYLFHEIIEPLSERYRVIAPDLIGYGYSDRRDRFDRSIAVQADVIERFLAELDIESAHFVAHDIGGGVALILADRVPKLVRSMVLSNSVAYDSWPVDEMLTLGHPRNAKMKPEEMKELLEKAFEFGLSRPERLTDEFREGVMAPYLDPEGIVSLVRNASSLNTNHTTPLTDRLSRMSQPTRLLWGVDDRWQPVSTAERLIRDMPHAELHPIKNCSHWVPQDAPEDFTALTLDLLNQF</sequence>
<protein>
    <submittedName>
        <fullName evidence="2">2-hydroxy-6-oxo-6-phenylhexa-2,4-dienoate hydrolase</fullName>
        <ecNumber evidence="2">3.7.1.8</ecNumber>
    </submittedName>
</protein>